<reference evidence="1 2" key="1">
    <citation type="journal article" date="2011" name="Stand. Genomic Sci.">
        <title>Complete genome sequence of Bacteroides salanitronis type strain (BL78).</title>
        <authorList>
            <person name="Gronow S."/>
            <person name="Held B."/>
            <person name="Lucas S."/>
            <person name="Lapidus A."/>
            <person name="Del Rio T.G."/>
            <person name="Nolan M."/>
            <person name="Tice H."/>
            <person name="Deshpande S."/>
            <person name="Cheng J.F."/>
            <person name="Pitluck S."/>
            <person name="Liolios K."/>
            <person name="Pagani I."/>
            <person name="Ivanova N."/>
            <person name="Mavromatis K."/>
            <person name="Pati A."/>
            <person name="Tapia R."/>
            <person name="Han C."/>
            <person name="Goodwin L."/>
            <person name="Chen A."/>
            <person name="Palaniappan K."/>
            <person name="Land M."/>
            <person name="Hauser L."/>
            <person name="Chang Y.J."/>
            <person name="Jeffries C.D."/>
            <person name="Brambilla E.M."/>
            <person name="Rohde M."/>
            <person name="Goker M."/>
            <person name="Detter J.C."/>
            <person name="Woyke T."/>
            <person name="Bristow J."/>
            <person name="Markowitz V."/>
            <person name="Hugenholtz P."/>
            <person name="Kyrpides N.C."/>
            <person name="Klenk H.P."/>
            <person name="Eisen J.A."/>
        </authorList>
    </citation>
    <scope>NUCLEOTIDE SEQUENCE [LARGE SCALE GENOMIC DNA]</scope>
    <source>
        <strain evidence="1 2">DSM 18170</strain>
    </source>
</reference>
<sequence>MTASKRQAAQTDIDQSCLANVNLCRLCATIKSIPYAQIMWLALSHLLPHGVRHHNKNITQGNPIADKTIIASITSSLFYLLTINLTIT</sequence>
<organism evidence="1 2">
    <name type="scientific">Phocaeicola salanitronis (strain DSM 18170 / JCM 13657 / CCUG 60908 / BL78)</name>
    <name type="common">Bacteroides salanitronis</name>
    <dbReference type="NCBI Taxonomy" id="667015"/>
    <lineage>
        <taxon>Bacteria</taxon>
        <taxon>Pseudomonadati</taxon>
        <taxon>Bacteroidota</taxon>
        <taxon>Bacteroidia</taxon>
        <taxon>Bacteroidales</taxon>
        <taxon>Bacteroidaceae</taxon>
        <taxon>Phocaeicola</taxon>
    </lineage>
</organism>
<evidence type="ECO:0000313" key="1">
    <source>
        <dbReference type="EMBL" id="ADY35988.1"/>
    </source>
</evidence>
<gene>
    <name evidence="1" type="ordered locus">Bacsa_1416</name>
</gene>
<evidence type="ECO:0000313" key="2">
    <source>
        <dbReference type="Proteomes" id="UP000007486"/>
    </source>
</evidence>
<accession>F0R8Q3</accession>
<proteinExistence type="predicted"/>
<name>F0R8Q3_PHOSB</name>
<dbReference type="Proteomes" id="UP000007486">
    <property type="component" value="Chromosome"/>
</dbReference>
<dbReference type="KEGG" id="bsa:Bacsa_1416"/>
<dbReference type="AlphaFoldDB" id="F0R8Q3"/>
<dbReference type="HOGENOM" id="CLU_2462716_0_0_10"/>
<protein>
    <submittedName>
        <fullName evidence="1">Uncharacterized protein</fullName>
    </submittedName>
</protein>
<keyword evidence="2" id="KW-1185">Reference proteome</keyword>
<dbReference type="EMBL" id="CP002530">
    <property type="protein sequence ID" value="ADY35988.1"/>
    <property type="molecule type" value="Genomic_DNA"/>
</dbReference>